<dbReference type="PANTHER" id="PTHR33608:SF6">
    <property type="entry name" value="BLL2464 PROTEIN"/>
    <property type="match status" value="1"/>
</dbReference>
<keyword evidence="2" id="KW-1185">Reference proteome</keyword>
<dbReference type="EMBL" id="JAEDAM010000007">
    <property type="protein sequence ID" value="MBS8121616.1"/>
    <property type="molecule type" value="Genomic_DNA"/>
</dbReference>
<organism evidence="1 2">
    <name type="scientific">Candidatus Vampirococcus lugosii</name>
    <dbReference type="NCBI Taxonomy" id="2789015"/>
    <lineage>
        <taxon>Bacteria</taxon>
        <taxon>Candidatus Absconditibacteriota</taxon>
        <taxon>Vampirococcus</taxon>
    </lineage>
</organism>
<protein>
    <recommendedName>
        <fullName evidence="3">DUF58 domain-containing protein</fullName>
    </recommendedName>
</protein>
<proteinExistence type="predicted"/>
<sequence>MNIFEYKFKKLLSGKILGDFNSYFKGDGIELQDTKTYTVGDDIRHINWKLSSKSKDLIVNLYKQPKEAEILVFFDINKNWSGYNGKYVVKEKIFSIFEQLLFFSRKYKSNIVVSYFSGNKINYKKIGNNIGLGRKVKNLIYGNIPRYKVFSFPNFGFKYTSKLSDFLLKEKGNNKKRIIIIFSDFLLLSDNDKKIIKYLQYKNELILFRFSLSNLEGLNYNKFNLNLKNDNFEKIFYDI</sequence>
<name>A0ABS5QK34_9BACT</name>
<dbReference type="Proteomes" id="UP000680365">
    <property type="component" value="Unassembled WGS sequence"/>
</dbReference>
<dbReference type="RefSeq" id="WP_213348332.1">
    <property type="nucleotide sequence ID" value="NZ_JAEDAM010000007.1"/>
</dbReference>
<evidence type="ECO:0008006" key="3">
    <source>
        <dbReference type="Google" id="ProtNLM"/>
    </source>
</evidence>
<evidence type="ECO:0000313" key="1">
    <source>
        <dbReference type="EMBL" id="MBS8121616.1"/>
    </source>
</evidence>
<comment type="caution">
    <text evidence="1">The sequence shown here is derived from an EMBL/GenBank/DDBJ whole genome shotgun (WGS) entry which is preliminary data.</text>
</comment>
<accession>A0ABS5QK34</accession>
<reference evidence="1 2" key="1">
    <citation type="journal article" date="2021" name="Nat. Commun.">
        <title>Reductive evolution and unique predatory mode in the CPR bacterium Vampirococcus lugosii.</title>
        <authorList>
            <person name="Moreira D."/>
            <person name="Zivanovic Y."/>
            <person name="Lopez-Archilla A.I."/>
            <person name="Iniesto M."/>
            <person name="Lopez-Garcia P."/>
        </authorList>
    </citation>
    <scope>NUCLEOTIDE SEQUENCE [LARGE SCALE GENOMIC DNA]</scope>
    <source>
        <strain evidence="1">Chiprana</strain>
    </source>
</reference>
<evidence type="ECO:0000313" key="2">
    <source>
        <dbReference type="Proteomes" id="UP000680365"/>
    </source>
</evidence>
<gene>
    <name evidence="1" type="ORF">VAMP_11n209</name>
</gene>
<dbReference type="PANTHER" id="PTHR33608">
    <property type="entry name" value="BLL2464 PROTEIN"/>
    <property type="match status" value="1"/>
</dbReference>